<keyword evidence="3 6" id="KW-1133">Transmembrane helix</keyword>
<evidence type="ECO:0000256" key="6">
    <source>
        <dbReference type="SAM" id="Phobius"/>
    </source>
</evidence>
<sequence>MIPYIQSRPSRRIYNRGLEAARIVLVVLELSVSVISSVTIMTFGYLLKHFRWRCPFFSRMVVEIVPTAVSNETILIEGHTEWGKKEECWFTLTVSIIITLSGFIWAWLHLHFKRRVHQEGVSHSYVFISIICEFILFFFSLVSSIKITTGERVWCENLVKHIPYTCHEVFQLRWRYFKVQRDISTYVKVTKGFSWLTTLTLIIIPIYAFFAFYGSSILYLCCKDDSEEGDYSLKMVASKIVQLPYMAIRRSRAKSLEVHGFRKYYDSQMFY</sequence>
<evidence type="ECO:0000256" key="1">
    <source>
        <dbReference type="ARBA" id="ARBA00004141"/>
    </source>
</evidence>
<gene>
    <name evidence="8" type="primary">LOC115229466</name>
</gene>
<dbReference type="RefSeq" id="XP_029655670.1">
    <property type="nucleotide sequence ID" value="XM_029799810.2"/>
</dbReference>
<reference evidence="8" key="1">
    <citation type="submission" date="2025-08" db="UniProtKB">
        <authorList>
            <consortium name="RefSeq"/>
        </authorList>
    </citation>
    <scope>IDENTIFICATION</scope>
</reference>
<comment type="similarity">
    <text evidence="5">Belongs to the TMEM179 family.</text>
</comment>
<feature type="transmembrane region" description="Helical" evidence="6">
    <location>
        <begin position="21"/>
        <end position="47"/>
    </location>
</feature>
<keyword evidence="2 6" id="KW-0812">Transmembrane</keyword>
<evidence type="ECO:0000256" key="3">
    <source>
        <dbReference type="ARBA" id="ARBA00022989"/>
    </source>
</evidence>
<dbReference type="InterPro" id="IPR029673">
    <property type="entry name" value="TMEM179"/>
</dbReference>
<name>A0A6P7U0D1_9MOLL</name>
<dbReference type="AlphaFoldDB" id="A0A6P7U0D1"/>
<comment type="subcellular location">
    <subcellularLocation>
        <location evidence="1">Membrane</location>
        <topology evidence="1">Multi-pass membrane protein</topology>
    </subcellularLocation>
</comment>
<accession>A0A6P7U0D1</accession>
<feature type="transmembrane region" description="Helical" evidence="6">
    <location>
        <begin position="193"/>
        <end position="213"/>
    </location>
</feature>
<evidence type="ECO:0000256" key="4">
    <source>
        <dbReference type="ARBA" id="ARBA00023136"/>
    </source>
</evidence>
<evidence type="ECO:0000256" key="5">
    <source>
        <dbReference type="ARBA" id="ARBA00093776"/>
    </source>
</evidence>
<evidence type="ECO:0000313" key="8">
    <source>
        <dbReference type="RefSeq" id="XP_029655670.1"/>
    </source>
</evidence>
<feature type="transmembrane region" description="Helical" evidence="6">
    <location>
        <begin position="120"/>
        <end position="142"/>
    </location>
</feature>
<dbReference type="PANTHER" id="PTHR31872">
    <property type="entry name" value="TRANSMEMBRANE PROTEIN 179"/>
    <property type="match status" value="1"/>
</dbReference>
<protein>
    <submittedName>
        <fullName evidence="8">Uncharacterized protein LOC115229466</fullName>
    </submittedName>
</protein>
<feature type="transmembrane region" description="Helical" evidence="6">
    <location>
        <begin position="89"/>
        <end position="108"/>
    </location>
</feature>
<dbReference type="Proteomes" id="UP000515154">
    <property type="component" value="Unplaced"/>
</dbReference>
<keyword evidence="4 6" id="KW-0472">Membrane</keyword>
<proteinExistence type="inferred from homology"/>
<dbReference type="KEGG" id="osn:115229466"/>
<evidence type="ECO:0000256" key="2">
    <source>
        <dbReference type="ARBA" id="ARBA00022692"/>
    </source>
</evidence>
<evidence type="ECO:0000313" key="7">
    <source>
        <dbReference type="Proteomes" id="UP000515154"/>
    </source>
</evidence>
<dbReference type="InterPro" id="IPR059010">
    <property type="entry name" value="TMEM179-179B"/>
</dbReference>
<dbReference type="PANTHER" id="PTHR31872:SF7">
    <property type="entry name" value="TRANSMEMBRANE PROTEIN 179B-LIKE"/>
    <property type="match status" value="1"/>
</dbReference>
<dbReference type="Pfam" id="PF26158">
    <property type="entry name" value="Claudin_TMEM179-179B"/>
    <property type="match status" value="1"/>
</dbReference>
<organism evidence="7 8">
    <name type="scientific">Octopus sinensis</name>
    <name type="common">East Asian common octopus</name>
    <dbReference type="NCBI Taxonomy" id="2607531"/>
    <lineage>
        <taxon>Eukaryota</taxon>
        <taxon>Metazoa</taxon>
        <taxon>Spiralia</taxon>
        <taxon>Lophotrochozoa</taxon>
        <taxon>Mollusca</taxon>
        <taxon>Cephalopoda</taxon>
        <taxon>Coleoidea</taxon>
        <taxon>Octopodiformes</taxon>
        <taxon>Octopoda</taxon>
        <taxon>Incirrata</taxon>
        <taxon>Octopodidae</taxon>
        <taxon>Octopus</taxon>
    </lineage>
</organism>
<keyword evidence="7" id="KW-1185">Reference proteome</keyword>